<reference evidence="5 6" key="1">
    <citation type="submission" date="2017-01" db="EMBL/GenBank/DDBJ databases">
        <title>First report of the plasmid-mediated mcr-1 gene in Citrobacter freudii.</title>
        <authorList>
            <person name="Liu J."/>
            <person name="Yang Y."/>
            <person name="Li Y."/>
            <person name="Liu D."/>
            <person name="Tuo H."/>
            <person name="Davis M."/>
            <person name="Zhang A."/>
        </authorList>
    </citation>
    <scope>NUCLEOTIDE SEQUENCE [LARGE SCALE GENOMIC DNA]</scope>
    <source>
        <strain evidence="5 6">SCC4</strain>
    </source>
</reference>
<name>A0A1R0G295_CITBR</name>
<dbReference type="InterPro" id="IPR016052">
    <property type="entry name" value="YgiW/YdeI"/>
</dbReference>
<evidence type="ECO:0000256" key="2">
    <source>
        <dbReference type="SAM" id="SignalP"/>
    </source>
</evidence>
<dbReference type="OrthoDB" id="6413427at2"/>
<organism evidence="4 8">
    <name type="scientific">Citrobacter braakii</name>
    <dbReference type="NCBI Taxonomy" id="57706"/>
    <lineage>
        <taxon>Bacteria</taxon>
        <taxon>Pseudomonadati</taxon>
        <taxon>Pseudomonadota</taxon>
        <taxon>Gammaproteobacteria</taxon>
        <taxon>Enterobacterales</taxon>
        <taxon>Enterobacteriaceae</taxon>
        <taxon>Citrobacter</taxon>
        <taxon>Citrobacter freundii complex</taxon>
    </lineage>
</organism>
<reference evidence="4" key="3">
    <citation type="submission" date="2020-09" db="EMBL/GenBank/DDBJ databases">
        <title>Characterization of IncC plasmids in Enterobacterales of food-producing animals originating from China.</title>
        <authorList>
            <person name="Zhang Y."/>
            <person name="Lei C.-W."/>
        </authorList>
    </citation>
    <scope>NUCLEOTIDE SEQUENCE</scope>
    <source>
        <strain evidence="4">CC1</strain>
    </source>
</reference>
<keyword evidence="7" id="KW-1185">Reference proteome</keyword>
<evidence type="ECO:0000313" key="4">
    <source>
        <dbReference type="EMBL" id="MBD3122897.1"/>
    </source>
</evidence>
<dbReference type="PANTHER" id="PTHR36571:SF2">
    <property type="entry name" value="PERIPLASMIC PROTEIN"/>
    <property type="match status" value="1"/>
</dbReference>
<evidence type="ECO:0000313" key="3">
    <source>
        <dbReference type="EMBL" id="MBC2645996.1"/>
    </source>
</evidence>
<feature type="signal peptide" evidence="2">
    <location>
        <begin position="1"/>
        <end position="19"/>
    </location>
</feature>
<evidence type="ECO:0000313" key="6">
    <source>
        <dbReference type="Proteomes" id="UP000185597"/>
    </source>
</evidence>
<comment type="caution">
    <text evidence="4">The sequence shown here is derived from an EMBL/GenBank/DDBJ whole genome shotgun (WGS) entry which is preliminary data.</text>
</comment>
<dbReference type="EMBL" id="JACLAH010000001">
    <property type="protein sequence ID" value="MBC2645996.1"/>
    <property type="molecule type" value="Genomic_DNA"/>
</dbReference>
<dbReference type="Proteomes" id="UP000605024">
    <property type="component" value="Unassembled WGS sequence"/>
</dbReference>
<evidence type="ECO:0000313" key="5">
    <source>
        <dbReference type="EMBL" id="OLY71049.1"/>
    </source>
</evidence>
<dbReference type="EMBL" id="JACXSK010000004">
    <property type="protein sequence ID" value="MBD3122897.1"/>
    <property type="molecule type" value="Genomic_DNA"/>
</dbReference>
<dbReference type="SUPFAM" id="SSF101756">
    <property type="entry name" value="Hypothetical protein YgiW"/>
    <property type="match status" value="1"/>
</dbReference>
<evidence type="ECO:0000313" key="7">
    <source>
        <dbReference type="Proteomes" id="UP000586346"/>
    </source>
</evidence>
<dbReference type="Pfam" id="PF04076">
    <property type="entry name" value="BOF"/>
    <property type="match status" value="1"/>
</dbReference>
<dbReference type="NCBIfam" id="NF033674">
    <property type="entry name" value="stress_OB_fold"/>
    <property type="match status" value="1"/>
</dbReference>
<keyword evidence="1 2" id="KW-0732">Signal</keyword>
<reference evidence="3 7" key="2">
    <citation type="submission" date="2020-08" db="EMBL/GenBank/DDBJ databases">
        <title>Emergence and comparative genomics analysis of Citrobacter in Fennec fox imported from North Africa to China.</title>
        <authorList>
            <person name="Zheng B."/>
        </authorList>
    </citation>
    <scope>NUCLEOTIDE SEQUENCE [LARGE SCALE GENOMIC DNA]</scope>
    <source>
        <strain evidence="3 7">FF371</strain>
    </source>
</reference>
<dbReference type="InterPro" id="IPR005220">
    <property type="entry name" value="CarO-like"/>
</dbReference>
<dbReference type="PANTHER" id="PTHR36571">
    <property type="entry name" value="PROTEIN YGIW"/>
    <property type="match status" value="1"/>
</dbReference>
<sequence length="131" mass="14420">MKLYVIPLIYCFLIPTVFADDDNGGLKKDTAPPPPHALDEGYRGTEDARIMTVQQAKSMHDGATISLRGNLIDGQGGDKFVFRDKTGSIYTLIPLSVFDGRTVKPDQMISINGSLDTKTQPPVVRVNRIQK</sequence>
<dbReference type="NCBIfam" id="TIGR00156">
    <property type="entry name" value="YgiW/YdeI family stress tolerance OB fold protein"/>
    <property type="match status" value="1"/>
</dbReference>
<dbReference type="Proteomes" id="UP000185597">
    <property type="component" value="Unassembled WGS sequence"/>
</dbReference>
<dbReference type="InterPro" id="IPR036700">
    <property type="entry name" value="BOBF_sf"/>
</dbReference>
<dbReference type="Proteomes" id="UP000586346">
    <property type="component" value="Unassembled WGS sequence"/>
</dbReference>
<evidence type="ECO:0000313" key="8">
    <source>
        <dbReference type="Proteomes" id="UP000605024"/>
    </source>
</evidence>
<dbReference type="Gene3D" id="2.40.50.200">
    <property type="entry name" value="Bacterial OB-fold"/>
    <property type="match status" value="1"/>
</dbReference>
<gene>
    <name evidence="5" type="ORF">BWD41_05200</name>
    <name evidence="3" type="ORF">H6P72_05055</name>
    <name evidence="4" type="ORF">ID160_09455</name>
</gene>
<dbReference type="EMBL" id="MTCP01000001">
    <property type="protein sequence ID" value="OLY71049.1"/>
    <property type="molecule type" value="Genomic_DNA"/>
</dbReference>
<dbReference type="AlphaFoldDB" id="A0A1R0G295"/>
<feature type="chain" id="PRO_5044564534" evidence="2">
    <location>
        <begin position="20"/>
        <end position="131"/>
    </location>
</feature>
<accession>A0A1R0G295</accession>
<dbReference type="NCBIfam" id="NF007471">
    <property type="entry name" value="PRK10053.1"/>
    <property type="match status" value="1"/>
</dbReference>
<evidence type="ECO:0000256" key="1">
    <source>
        <dbReference type="ARBA" id="ARBA00022729"/>
    </source>
</evidence>
<protein>
    <submittedName>
        <fullName evidence="5">TIGR00156 family protein</fullName>
    </submittedName>
    <submittedName>
        <fullName evidence="4">YdeI family stress tolerance OB fold protein</fullName>
    </submittedName>
</protein>
<proteinExistence type="predicted"/>
<dbReference type="RefSeq" id="WP_016152759.1">
    <property type="nucleotide sequence ID" value="NZ_CBDITX010000002.1"/>
</dbReference>